<gene>
    <name evidence="3" type="ORF">Barrevirus3_20</name>
</gene>
<dbReference type="PROSITE" id="PS50055">
    <property type="entry name" value="TYR_PHOSPHATASE_PTP"/>
    <property type="match status" value="1"/>
</dbReference>
<dbReference type="PRINTS" id="PR00700">
    <property type="entry name" value="PRTYPHPHTASE"/>
</dbReference>
<dbReference type="GO" id="GO:0004725">
    <property type="term" value="F:protein tyrosine phosphatase activity"/>
    <property type="evidence" value="ECO:0007669"/>
    <property type="project" value="InterPro"/>
</dbReference>
<dbReference type="PROSITE" id="PS50056">
    <property type="entry name" value="TYR_PHOSPHATASE_2"/>
    <property type="match status" value="1"/>
</dbReference>
<dbReference type="InterPro" id="IPR016130">
    <property type="entry name" value="Tyr_Pase_AS"/>
</dbReference>
<dbReference type="Pfam" id="PF00102">
    <property type="entry name" value="Y_phosphatase"/>
    <property type="match status" value="1"/>
</dbReference>
<organism evidence="3">
    <name type="scientific">Barrevirus sp</name>
    <dbReference type="NCBI Taxonomy" id="2487763"/>
    <lineage>
        <taxon>Viruses</taxon>
        <taxon>Varidnaviria</taxon>
        <taxon>Bamfordvirae</taxon>
        <taxon>Nucleocytoviricota</taxon>
        <taxon>Megaviricetes</taxon>
        <taxon>Imitervirales</taxon>
        <taxon>Mimiviridae</taxon>
        <taxon>Klosneuvirinae</taxon>
    </lineage>
</organism>
<reference evidence="3" key="1">
    <citation type="submission" date="2018-10" db="EMBL/GenBank/DDBJ databases">
        <title>Hidden diversity of soil giant viruses.</title>
        <authorList>
            <person name="Schulz F."/>
            <person name="Alteio L."/>
            <person name="Goudeau D."/>
            <person name="Ryan E.M."/>
            <person name="Malmstrom R.R."/>
            <person name="Blanchard J."/>
            <person name="Woyke T."/>
        </authorList>
    </citation>
    <scope>NUCLEOTIDE SEQUENCE</scope>
    <source>
        <strain evidence="3">BAV1</strain>
    </source>
</reference>
<dbReference type="InterPro" id="IPR050348">
    <property type="entry name" value="Protein-Tyr_Phosphatase"/>
</dbReference>
<protein>
    <submittedName>
        <fullName evidence="3">Protein-tyrosine phosphatase</fullName>
    </submittedName>
</protein>
<dbReference type="SMART" id="SM00194">
    <property type="entry name" value="PTPc"/>
    <property type="match status" value="1"/>
</dbReference>
<dbReference type="SMART" id="SM00404">
    <property type="entry name" value="PTPc_motif"/>
    <property type="match status" value="1"/>
</dbReference>
<dbReference type="PROSITE" id="PS00383">
    <property type="entry name" value="TYR_PHOSPHATASE_1"/>
    <property type="match status" value="1"/>
</dbReference>
<evidence type="ECO:0000313" key="3">
    <source>
        <dbReference type="EMBL" id="AYV76900.1"/>
    </source>
</evidence>
<proteinExistence type="predicted"/>
<dbReference type="InterPro" id="IPR003595">
    <property type="entry name" value="Tyr_Pase_cat"/>
</dbReference>
<accession>A0A3G4ZPS4</accession>
<dbReference type="InterPro" id="IPR000242">
    <property type="entry name" value="PTP_cat"/>
</dbReference>
<dbReference type="SUPFAM" id="SSF52799">
    <property type="entry name" value="(Phosphotyrosine protein) phosphatases II"/>
    <property type="match status" value="1"/>
</dbReference>
<name>A0A3G4ZPS4_9VIRU</name>
<dbReference type="PANTHER" id="PTHR19134:SF449">
    <property type="entry name" value="TYROSINE-PROTEIN PHOSPHATASE 1"/>
    <property type="match status" value="1"/>
</dbReference>
<sequence length="295" mass="33539">MKFNDKRAYCKYLKDDKDEMIQQFMALESDLTGKQYSDAIIYGDRNRFKNVLACNDSWPKITTGYINASYLLSNQFIATQYPIASTVDHFWTLLFESESNLVINLTGSNDYLSKSSKYTVSSIIYDNDPICECRQLTISKSSDNPCGKVGYLAKTIYYVNFKTWPDQLVPLSKDFEKLIGIVSILDQGKPMIVHCKAGIGRTGTFILAYHMLKSIKNGTYPDPIDLVKRMRSGRANMIQTDNQFIFALDFILTKISKKEKENTRKQLSSSFNCSNEFSKKLNCSANSLSVSQDSL</sequence>
<dbReference type="PANTHER" id="PTHR19134">
    <property type="entry name" value="RECEPTOR-TYPE TYROSINE-PROTEIN PHOSPHATASE"/>
    <property type="match status" value="1"/>
</dbReference>
<dbReference type="InterPro" id="IPR000387">
    <property type="entry name" value="Tyr_Pase_dom"/>
</dbReference>
<dbReference type="EMBL" id="MK072000">
    <property type="protein sequence ID" value="AYV76900.1"/>
    <property type="molecule type" value="Genomic_DNA"/>
</dbReference>
<evidence type="ECO:0000259" key="1">
    <source>
        <dbReference type="PROSITE" id="PS50055"/>
    </source>
</evidence>
<feature type="domain" description="Tyrosine-protein phosphatase" evidence="1">
    <location>
        <begin position="35"/>
        <end position="254"/>
    </location>
</feature>
<evidence type="ECO:0000259" key="2">
    <source>
        <dbReference type="PROSITE" id="PS50056"/>
    </source>
</evidence>
<dbReference type="InterPro" id="IPR029021">
    <property type="entry name" value="Prot-tyrosine_phosphatase-like"/>
</dbReference>
<feature type="domain" description="Tyrosine specific protein phosphatases" evidence="2">
    <location>
        <begin position="176"/>
        <end position="245"/>
    </location>
</feature>
<dbReference type="Gene3D" id="3.90.190.10">
    <property type="entry name" value="Protein tyrosine phosphatase superfamily"/>
    <property type="match status" value="1"/>
</dbReference>
<dbReference type="CDD" id="cd00047">
    <property type="entry name" value="PTPc"/>
    <property type="match status" value="1"/>
</dbReference>